<protein>
    <submittedName>
        <fullName evidence="2">Uncharacterized protein</fullName>
    </submittedName>
</protein>
<dbReference type="WBParaSite" id="nRc.2.0.1.t23584-RA">
    <property type="protein sequence ID" value="nRc.2.0.1.t23584-RA"/>
    <property type="gene ID" value="nRc.2.0.1.g23584"/>
</dbReference>
<sequence>MQNVKFKTARETCIEKTHQLGAKGLDLVLGLREKASRKNYPWSTYWDGRPTETVDHAAHNRREQDGKCMQQISLEL</sequence>
<dbReference type="Proteomes" id="UP000887565">
    <property type="component" value="Unplaced"/>
</dbReference>
<evidence type="ECO:0000313" key="2">
    <source>
        <dbReference type="WBParaSite" id="nRc.2.0.1.t23584-RA"/>
    </source>
</evidence>
<reference evidence="2" key="1">
    <citation type="submission" date="2022-11" db="UniProtKB">
        <authorList>
            <consortium name="WormBaseParasite"/>
        </authorList>
    </citation>
    <scope>IDENTIFICATION</scope>
</reference>
<proteinExistence type="predicted"/>
<organism evidence="1 2">
    <name type="scientific">Romanomermis culicivorax</name>
    <name type="common">Nematode worm</name>
    <dbReference type="NCBI Taxonomy" id="13658"/>
    <lineage>
        <taxon>Eukaryota</taxon>
        <taxon>Metazoa</taxon>
        <taxon>Ecdysozoa</taxon>
        <taxon>Nematoda</taxon>
        <taxon>Enoplea</taxon>
        <taxon>Dorylaimia</taxon>
        <taxon>Mermithida</taxon>
        <taxon>Mermithoidea</taxon>
        <taxon>Mermithidae</taxon>
        <taxon>Romanomermis</taxon>
    </lineage>
</organism>
<evidence type="ECO:0000313" key="1">
    <source>
        <dbReference type="Proteomes" id="UP000887565"/>
    </source>
</evidence>
<name>A0A915JAS7_ROMCU</name>
<accession>A0A915JAS7</accession>
<dbReference type="AlphaFoldDB" id="A0A915JAS7"/>
<keyword evidence="1" id="KW-1185">Reference proteome</keyword>